<reference evidence="1" key="1">
    <citation type="journal article" date="2014" name="Front. Microbiol.">
        <title>High frequency of phylogenetically diverse reductive dehalogenase-homologous genes in deep subseafloor sedimentary metagenomes.</title>
        <authorList>
            <person name="Kawai M."/>
            <person name="Futagami T."/>
            <person name="Toyoda A."/>
            <person name="Takaki Y."/>
            <person name="Nishi S."/>
            <person name="Hori S."/>
            <person name="Arai W."/>
            <person name="Tsubouchi T."/>
            <person name="Morono Y."/>
            <person name="Uchiyama I."/>
            <person name="Ito T."/>
            <person name="Fujiyama A."/>
            <person name="Inagaki F."/>
            <person name="Takami H."/>
        </authorList>
    </citation>
    <scope>NUCLEOTIDE SEQUENCE</scope>
    <source>
        <strain evidence="1">Expedition CK06-06</strain>
    </source>
</reference>
<dbReference type="EMBL" id="BARU01047873">
    <property type="protein sequence ID" value="GAH91320.1"/>
    <property type="molecule type" value="Genomic_DNA"/>
</dbReference>
<comment type="caution">
    <text evidence="1">The sequence shown here is derived from an EMBL/GenBank/DDBJ whole genome shotgun (WGS) entry which is preliminary data.</text>
</comment>
<organism evidence="1">
    <name type="scientific">marine sediment metagenome</name>
    <dbReference type="NCBI Taxonomy" id="412755"/>
    <lineage>
        <taxon>unclassified sequences</taxon>
        <taxon>metagenomes</taxon>
        <taxon>ecological metagenomes</taxon>
    </lineage>
</organism>
<sequence length="42" mass="4820">MVHTTQSRWTGTLKSTTPSRIFLEPAMSDVVLKTEIKEFPVR</sequence>
<proteinExistence type="predicted"/>
<gene>
    <name evidence="1" type="ORF">S03H2_71493</name>
</gene>
<feature type="non-terminal residue" evidence="1">
    <location>
        <position position="42"/>
    </location>
</feature>
<protein>
    <submittedName>
        <fullName evidence="1">Uncharacterized protein</fullName>
    </submittedName>
</protein>
<accession>X1KCF3</accession>
<name>X1KCF3_9ZZZZ</name>
<evidence type="ECO:0000313" key="1">
    <source>
        <dbReference type="EMBL" id="GAH91320.1"/>
    </source>
</evidence>
<dbReference type="AlphaFoldDB" id="X1KCF3"/>